<accession>A0A4Y2E9V2</accession>
<protein>
    <recommendedName>
        <fullName evidence="3">Reverse transcriptase domain-containing protein</fullName>
    </recommendedName>
</protein>
<keyword evidence="2" id="KW-1185">Reference proteome</keyword>
<dbReference type="Proteomes" id="UP000499080">
    <property type="component" value="Unassembled WGS sequence"/>
</dbReference>
<organism evidence="1 2">
    <name type="scientific">Araneus ventricosus</name>
    <name type="common">Orbweaver spider</name>
    <name type="synonym">Epeira ventricosa</name>
    <dbReference type="NCBI Taxonomy" id="182803"/>
    <lineage>
        <taxon>Eukaryota</taxon>
        <taxon>Metazoa</taxon>
        <taxon>Ecdysozoa</taxon>
        <taxon>Arthropoda</taxon>
        <taxon>Chelicerata</taxon>
        <taxon>Arachnida</taxon>
        <taxon>Araneae</taxon>
        <taxon>Araneomorphae</taxon>
        <taxon>Entelegynae</taxon>
        <taxon>Araneoidea</taxon>
        <taxon>Araneidae</taxon>
        <taxon>Araneus</taxon>
    </lineage>
</organism>
<name>A0A4Y2E9V2_ARAVE</name>
<comment type="caution">
    <text evidence="1">The sequence shown here is derived from an EMBL/GenBank/DDBJ whole genome shotgun (WGS) entry which is preliminary data.</text>
</comment>
<proteinExistence type="predicted"/>
<gene>
    <name evidence="1" type="ORF">AVEN_241983_1</name>
</gene>
<evidence type="ECO:0008006" key="3">
    <source>
        <dbReference type="Google" id="ProtNLM"/>
    </source>
</evidence>
<dbReference type="EMBL" id="BGPR01000544">
    <property type="protein sequence ID" value="GBM25711.1"/>
    <property type="molecule type" value="Genomic_DNA"/>
</dbReference>
<dbReference type="AlphaFoldDB" id="A0A4Y2E9V2"/>
<evidence type="ECO:0000313" key="2">
    <source>
        <dbReference type="Proteomes" id="UP000499080"/>
    </source>
</evidence>
<sequence length="139" mass="16142">MLLNKYYVPKQLCKIFGNFLQNRSVLLENEMEPWKYNVGVPQVSCAGPIIWLLIANEALNKFGVDTEVKVRAFVDNFVELKGSTASYHFSQIRTSGLAKLEKWVEDFSHENPNLLCLFTEEILFKKLCIGQFEIMYRKI</sequence>
<reference evidence="1 2" key="1">
    <citation type="journal article" date="2019" name="Sci. Rep.">
        <title>Orb-weaving spider Araneus ventricosus genome elucidates the spidroin gene catalogue.</title>
        <authorList>
            <person name="Kono N."/>
            <person name="Nakamura H."/>
            <person name="Ohtoshi R."/>
            <person name="Moran D.A.P."/>
            <person name="Shinohara A."/>
            <person name="Yoshida Y."/>
            <person name="Fujiwara M."/>
            <person name="Mori M."/>
            <person name="Tomita M."/>
            <person name="Arakawa K."/>
        </authorList>
    </citation>
    <scope>NUCLEOTIDE SEQUENCE [LARGE SCALE GENOMIC DNA]</scope>
</reference>
<evidence type="ECO:0000313" key="1">
    <source>
        <dbReference type="EMBL" id="GBM25711.1"/>
    </source>
</evidence>